<dbReference type="InterPro" id="IPR036388">
    <property type="entry name" value="WH-like_DNA-bd_sf"/>
</dbReference>
<evidence type="ECO:0000256" key="2">
    <source>
        <dbReference type="ARBA" id="ARBA00008711"/>
    </source>
</evidence>
<dbReference type="SUPFAM" id="SSF46767">
    <property type="entry name" value="Methylated DNA-protein cysteine methyltransferase, C-terminal domain"/>
    <property type="match status" value="1"/>
</dbReference>
<evidence type="ECO:0000256" key="1">
    <source>
        <dbReference type="ARBA" id="ARBA00001286"/>
    </source>
</evidence>
<comment type="miscellaneous">
    <text evidence="8">This enzyme catalyzes only one turnover and therefore is not strictly catalytic. According to one definition, an enzyme is a biocatalyst that acts repeatedly and over many reaction cycles.</text>
</comment>
<organism evidence="11 12">
    <name type="scientific">Chitinophaga arvensicola</name>
    <dbReference type="NCBI Taxonomy" id="29529"/>
    <lineage>
        <taxon>Bacteria</taxon>
        <taxon>Pseudomonadati</taxon>
        <taxon>Bacteroidota</taxon>
        <taxon>Chitinophagia</taxon>
        <taxon>Chitinophagales</taxon>
        <taxon>Chitinophagaceae</taxon>
        <taxon>Chitinophaga</taxon>
    </lineage>
</organism>
<dbReference type="InterPro" id="IPR036217">
    <property type="entry name" value="MethylDNA_cys_MeTrfase_DNAb"/>
</dbReference>
<dbReference type="Gene3D" id="3.30.160.70">
    <property type="entry name" value="Methylated DNA-protein cysteine methyltransferase domain"/>
    <property type="match status" value="1"/>
</dbReference>
<evidence type="ECO:0000313" key="12">
    <source>
        <dbReference type="Proteomes" id="UP000199310"/>
    </source>
</evidence>
<dbReference type="FunFam" id="1.10.10.10:FF:000214">
    <property type="entry name" value="Methylated-DNA--protein-cysteine methyltransferase"/>
    <property type="match status" value="1"/>
</dbReference>
<keyword evidence="3 8" id="KW-0489">Methyltransferase</keyword>
<name>A0A1I0PFT1_9BACT</name>
<dbReference type="RefSeq" id="WP_089890769.1">
    <property type="nucleotide sequence ID" value="NZ_FOJG01000001.1"/>
</dbReference>
<dbReference type="AlphaFoldDB" id="A0A1I0PFT1"/>
<evidence type="ECO:0000259" key="10">
    <source>
        <dbReference type="Pfam" id="PF02870"/>
    </source>
</evidence>
<dbReference type="Pfam" id="PF02870">
    <property type="entry name" value="Methyltransf_1N"/>
    <property type="match status" value="1"/>
</dbReference>
<comment type="catalytic activity">
    <reaction evidence="1 8">
        <text>a 4-O-methyl-thymidine in DNA + L-cysteinyl-[protein] = a thymidine in DNA + S-methyl-L-cysteinyl-[protein]</text>
        <dbReference type="Rhea" id="RHEA:53428"/>
        <dbReference type="Rhea" id="RHEA-COMP:10131"/>
        <dbReference type="Rhea" id="RHEA-COMP:10132"/>
        <dbReference type="Rhea" id="RHEA-COMP:13555"/>
        <dbReference type="Rhea" id="RHEA-COMP:13556"/>
        <dbReference type="ChEBI" id="CHEBI:29950"/>
        <dbReference type="ChEBI" id="CHEBI:82612"/>
        <dbReference type="ChEBI" id="CHEBI:137386"/>
        <dbReference type="ChEBI" id="CHEBI:137387"/>
        <dbReference type="EC" id="2.1.1.63"/>
    </reaction>
</comment>
<protein>
    <recommendedName>
        <fullName evidence="8">Methylated-DNA--protein-cysteine methyltransferase</fullName>
        <ecNumber evidence="8">2.1.1.63</ecNumber>
    </recommendedName>
    <alternativeName>
        <fullName evidence="8">6-O-methylguanine-DNA methyltransferase</fullName>
        <shortName evidence="8">MGMT</shortName>
    </alternativeName>
    <alternativeName>
        <fullName evidence="8">O-6-methylguanine-DNA-alkyltransferase</fullName>
    </alternativeName>
</protein>
<dbReference type="Proteomes" id="UP000199310">
    <property type="component" value="Unassembled WGS sequence"/>
</dbReference>
<dbReference type="HAMAP" id="MF_00772">
    <property type="entry name" value="OGT"/>
    <property type="match status" value="1"/>
</dbReference>
<comment type="subcellular location">
    <subcellularLocation>
        <location evidence="8">Cytoplasm</location>
    </subcellularLocation>
</comment>
<dbReference type="GO" id="GO:0003908">
    <property type="term" value="F:methylated-DNA-[protein]-cysteine S-methyltransferase activity"/>
    <property type="evidence" value="ECO:0007669"/>
    <property type="project" value="UniProtKB-UniRule"/>
</dbReference>
<comment type="similarity">
    <text evidence="2 8">Belongs to the MGMT family.</text>
</comment>
<dbReference type="GO" id="GO:0005737">
    <property type="term" value="C:cytoplasm"/>
    <property type="evidence" value="ECO:0007669"/>
    <property type="project" value="UniProtKB-SubCell"/>
</dbReference>
<feature type="active site" description="Nucleophile; methyl group acceptor" evidence="8">
    <location>
        <position position="135"/>
    </location>
</feature>
<evidence type="ECO:0000256" key="7">
    <source>
        <dbReference type="ARBA" id="ARBA00049348"/>
    </source>
</evidence>
<gene>
    <name evidence="11" type="ORF">SAMN04488122_0755</name>
</gene>
<comment type="catalytic activity">
    <reaction evidence="7 8">
        <text>a 6-O-methyl-2'-deoxyguanosine in DNA + L-cysteinyl-[protein] = S-methyl-L-cysteinyl-[protein] + a 2'-deoxyguanosine in DNA</text>
        <dbReference type="Rhea" id="RHEA:24000"/>
        <dbReference type="Rhea" id="RHEA-COMP:10131"/>
        <dbReference type="Rhea" id="RHEA-COMP:10132"/>
        <dbReference type="Rhea" id="RHEA-COMP:11367"/>
        <dbReference type="Rhea" id="RHEA-COMP:11368"/>
        <dbReference type="ChEBI" id="CHEBI:29950"/>
        <dbReference type="ChEBI" id="CHEBI:82612"/>
        <dbReference type="ChEBI" id="CHEBI:85445"/>
        <dbReference type="ChEBI" id="CHEBI:85448"/>
        <dbReference type="EC" id="2.1.1.63"/>
    </reaction>
</comment>
<dbReference type="STRING" id="29529.SAMN04488122_0755"/>
<dbReference type="SUPFAM" id="SSF53155">
    <property type="entry name" value="Methylated DNA-protein cysteine methyltransferase domain"/>
    <property type="match status" value="1"/>
</dbReference>
<comment type="function">
    <text evidence="8">Involved in the cellular defense against the biological effects of O6-methylguanine (O6-MeG) and O4-methylthymine (O4-MeT) in DNA. Repairs the methylated nucleobase in DNA by stoichiometrically transferring the methyl group to a cysteine residue in the enzyme. This is a suicide reaction: the enzyme is irreversibly inactivated.</text>
</comment>
<keyword evidence="12" id="KW-1185">Reference proteome</keyword>
<accession>A0A1I0PFT1</accession>
<dbReference type="InterPro" id="IPR008332">
    <property type="entry name" value="MethylG_MeTrfase_N"/>
</dbReference>
<keyword evidence="8" id="KW-0963">Cytoplasm</keyword>
<evidence type="ECO:0000256" key="8">
    <source>
        <dbReference type="HAMAP-Rule" id="MF_00772"/>
    </source>
</evidence>
<dbReference type="InterPro" id="IPR036631">
    <property type="entry name" value="MGMT_N_sf"/>
</dbReference>
<dbReference type="EC" id="2.1.1.63" evidence="8"/>
<reference evidence="12" key="1">
    <citation type="submission" date="2016-10" db="EMBL/GenBank/DDBJ databases">
        <authorList>
            <person name="Varghese N."/>
            <person name="Submissions S."/>
        </authorList>
    </citation>
    <scope>NUCLEOTIDE SEQUENCE [LARGE SCALE GENOMIC DNA]</scope>
    <source>
        <strain evidence="12">DSM 3695</strain>
    </source>
</reference>
<dbReference type="Gene3D" id="1.10.10.10">
    <property type="entry name" value="Winged helix-like DNA-binding domain superfamily/Winged helix DNA-binding domain"/>
    <property type="match status" value="1"/>
</dbReference>
<feature type="domain" description="Methylated-DNA-[protein]-cysteine S-methyltransferase DNA binding" evidence="9">
    <location>
        <begin position="84"/>
        <end position="164"/>
    </location>
</feature>
<evidence type="ECO:0000313" key="11">
    <source>
        <dbReference type="EMBL" id="SEW13110.1"/>
    </source>
</evidence>
<dbReference type="OrthoDB" id="9802228at2"/>
<dbReference type="GO" id="GO:0006307">
    <property type="term" value="P:DNA alkylation repair"/>
    <property type="evidence" value="ECO:0007669"/>
    <property type="project" value="UniProtKB-UniRule"/>
</dbReference>
<dbReference type="GO" id="GO:0032259">
    <property type="term" value="P:methylation"/>
    <property type="evidence" value="ECO:0007669"/>
    <property type="project" value="UniProtKB-KW"/>
</dbReference>
<keyword evidence="4 8" id="KW-0808">Transferase</keyword>
<dbReference type="InterPro" id="IPR014048">
    <property type="entry name" value="MethylDNA_cys_MeTrfase_DNA-bd"/>
</dbReference>
<evidence type="ECO:0000256" key="4">
    <source>
        <dbReference type="ARBA" id="ARBA00022679"/>
    </source>
</evidence>
<dbReference type="EMBL" id="FOJG01000001">
    <property type="protein sequence ID" value="SEW13110.1"/>
    <property type="molecule type" value="Genomic_DNA"/>
</dbReference>
<dbReference type="InterPro" id="IPR023546">
    <property type="entry name" value="MGMT"/>
</dbReference>
<evidence type="ECO:0000256" key="6">
    <source>
        <dbReference type="ARBA" id="ARBA00023204"/>
    </source>
</evidence>
<dbReference type="NCBIfam" id="TIGR00589">
    <property type="entry name" value="ogt"/>
    <property type="match status" value="1"/>
</dbReference>
<keyword evidence="6 8" id="KW-0234">DNA repair</keyword>
<dbReference type="CDD" id="cd06445">
    <property type="entry name" value="ATase"/>
    <property type="match status" value="1"/>
</dbReference>
<evidence type="ECO:0000256" key="5">
    <source>
        <dbReference type="ARBA" id="ARBA00022763"/>
    </source>
</evidence>
<dbReference type="PANTHER" id="PTHR10815:SF5">
    <property type="entry name" value="METHYLATED-DNA--PROTEIN-CYSTEINE METHYLTRANSFERASE"/>
    <property type="match status" value="1"/>
</dbReference>
<feature type="domain" description="Methylguanine DNA methyltransferase ribonuclease-like" evidence="10">
    <location>
        <begin position="9"/>
        <end position="80"/>
    </location>
</feature>
<proteinExistence type="inferred from homology"/>
<evidence type="ECO:0000259" key="9">
    <source>
        <dbReference type="Pfam" id="PF01035"/>
    </source>
</evidence>
<dbReference type="PANTHER" id="PTHR10815">
    <property type="entry name" value="METHYLATED-DNA--PROTEIN-CYSTEINE METHYLTRANSFERASE"/>
    <property type="match status" value="1"/>
</dbReference>
<sequence>METKQTIYYSKTMASPVGELQLIGSDNGLAAVLWENDLPDRVSVKAEAIDNQHPVLCEAEKQLREYFGKKRTSFSIPLDFIGTSFQKRIWEALLTIPFGETRTYGQIAQQFGDPKAVRAVGGAANKNPISIIAPCHRVIGASGKLVGFAGGIQNKTTLLQLENVLTPTLF</sequence>
<keyword evidence="5 8" id="KW-0227">DNA damage</keyword>
<evidence type="ECO:0000256" key="3">
    <source>
        <dbReference type="ARBA" id="ARBA00022603"/>
    </source>
</evidence>
<dbReference type="Pfam" id="PF01035">
    <property type="entry name" value="DNA_binding_1"/>
    <property type="match status" value="1"/>
</dbReference>